<feature type="repeat" description="TPR" evidence="1">
    <location>
        <begin position="91"/>
        <end position="124"/>
    </location>
</feature>
<dbReference type="RefSeq" id="WP_255226939.1">
    <property type="nucleotide sequence ID" value="NZ_JAJEKE010000005.1"/>
</dbReference>
<dbReference type="InterPro" id="IPR011990">
    <property type="entry name" value="TPR-like_helical_dom_sf"/>
</dbReference>
<dbReference type="SMART" id="SM00028">
    <property type="entry name" value="TPR"/>
    <property type="match status" value="3"/>
</dbReference>
<sequence>MSKWSFEKAVIFTLILIFLISTTNIYIQFTGMNSDRKDNEASDINPWEESRSIIALVNADKLYSQKNYREAIDEYSLRIQETYSLNQNQKAYAFFMRGMCQYLLGDYSVAQDSFSSSINYEPNSAVAYNNAAVSAFYAKDYISALEYQKKAVELLPAVEYFYNLGRIYEALGEYRSAVGSFMSVVKGEENITLVDPVRVHNRAANLEPDLKEREEIAKGVIVSLKLRNYEETLMIEDTDMDILDTDFTVAVYDSSEGKRLSVKYDREKSDPYHLITKVAWKVESGSSVLYRGSKDSFSMGVFENNNYKITLTINYKGSEEKERKTFIQVTGKGFKEDKGIETLKPNEQYSKIYENAAYEQLFDKNFRLTTRGYYDRFNVMWTKDNIYSEIMTVDYRDSGSSLRLINTLNKGAGIRANLSTLLEDKDLKGKTVSIKFWARKITAEENMSVNVRVGKVSYPFRNFDLQYKWRQVTMEFKIPRDANNFTFSLSIKPGQEIKLDGFVIVVK</sequence>
<dbReference type="Pfam" id="PF13181">
    <property type="entry name" value="TPR_8"/>
    <property type="match status" value="1"/>
</dbReference>
<dbReference type="PROSITE" id="PS50005">
    <property type="entry name" value="TPR"/>
    <property type="match status" value="2"/>
</dbReference>
<organism evidence="2 3">
    <name type="scientific">Lutispora saccharofermentans</name>
    <dbReference type="NCBI Taxonomy" id="3024236"/>
    <lineage>
        <taxon>Bacteria</taxon>
        <taxon>Bacillati</taxon>
        <taxon>Bacillota</taxon>
        <taxon>Clostridia</taxon>
        <taxon>Lutisporales</taxon>
        <taxon>Lutisporaceae</taxon>
        <taxon>Lutispora</taxon>
    </lineage>
</organism>
<evidence type="ECO:0000313" key="2">
    <source>
        <dbReference type="EMBL" id="MCQ1529419.1"/>
    </source>
</evidence>
<proteinExistence type="predicted"/>
<dbReference type="Gene3D" id="1.25.40.10">
    <property type="entry name" value="Tetratricopeptide repeat domain"/>
    <property type="match status" value="1"/>
</dbReference>
<dbReference type="SUPFAM" id="SSF48452">
    <property type="entry name" value="TPR-like"/>
    <property type="match status" value="1"/>
</dbReference>
<name>A0ABT1NED7_9FIRM</name>
<keyword evidence="3" id="KW-1185">Reference proteome</keyword>
<reference evidence="2 3" key="1">
    <citation type="submission" date="2021-10" db="EMBL/GenBank/DDBJ databases">
        <title>Lutispora strain m25 sp. nov., a thermophilic, non-spore-forming bacterium isolated from a lab-scale methanogenic bioreactor digesting anaerobic sludge.</title>
        <authorList>
            <person name="El Houari A."/>
            <person name="Mcdonald J."/>
        </authorList>
    </citation>
    <scope>NUCLEOTIDE SEQUENCE [LARGE SCALE GENOMIC DNA]</scope>
    <source>
        <strain evidence="3">m25</strain>
    </source>
</reference>
<gene>
    <name evidence="2" type="ORF">LJD61_07610</name>
</gene>
<evidence type="ECO:0000313" key="3">
    <source>
        <dbReference type="Proteomes" id="UP001651880"/>
    </source>
</evidence>
<comment type="caution">
    <text evidence="2">The sequence shown here is derived from an EMBL/GenBank/DDBJ whole genome shotgun (WGS) entry which is preliminary data.</text>
</comment>
<dbReference type="Pfam" id="PF13174">
    <property type="entry name" value="TPR_6"/>
    <property type="match status" value="1"/>
</dbReference>
<dbReference type="Proteomes" id="UP001651880">
    <property type="component" value="Unassembled WGS sequence"/>
</dbReference>
<keyword evidence="1" id="KW-0802">TPR repeat</keyword>
<dbReference type="Gene3D" id="2.60.120.260">
    <property type="entry name" value="Galactose-binding domain-like"/>
    <property type="match status" value="1"/>
</dbReference>
<evidence type="ECO:0000256" key="1">
    <source>
        <dbReference type="PROSITE-ProRule" id="PRU00339"/>
    </source>
</evidence>
<accession>A0ABT1NED7</accession>
<dbReference type="EMBL" id="JAJEKE010000005">
    <property type="protein sequence ID" value="MCQ1529419.1"/>
    <property type="molecule type" value="Genomic_DNA"/>
</dbReference>
<protein>
    <submittedName>
        <fullName evidence="2">Tetratricopeptide repeat protein</fullName>
    </submittedName>
</protein>
<dbReference type="InterPro" id="IPR019734">
    <property type="entry name" value="TPR_rpt"/>
</dbReference>
<feature type="repeat" description="TPR" evidence="1">
    <location>
        <begin position="158"/>
        <end position="191"/>
    </location>
</feature>